<organism evidence="7 8">
    <name type="scientific">Sodalis glossinidius (strain morsitans)</name>
    <dbReference type="NCBI Taxonomy" id="343509"/>
    <lineage>
        <taxon>Bacteria</taxon>
        <taxon>Pseudomonadati</taxon>
        <taxon>Pseudomonadota</taxon>
        <taxon>Gammaproteobacteria</taxon>
        <taxon>Enterobacterales</taxon>
        <taxon>Bruguierivoracaceae</taxon>
        <taxon>Sodalis</taxon>
    </lineage>
</organism>
<dbReference type="PRINTS" id="PR00505">
    <property type="entry name" value="D12N6MTFRASE"/>
</dbReference>
<evidence type="ECO:0000313" key="7">
    <source>
        <dbReference type="EMBL" id="BAE74287.1"/>
    </source>
</evidence>
<proteinExistence type="inferred from homology"/>
<dbReference type="HOGENOM" id="CLU_063430_1_2_6"/>
<keyword evidence="5" id="KW-0949">S-adenosyl-L-methionine</keyword>
<dbReference type="Gene3D" id="1.10.1020.10">
    <property type="entry name" value="Adenine-specific Methyltransferase, Domain 2"/>
    <property type="match status" value="1"/>
</dbReference>
<dbReference type="Proteomes" id="UP000001932">
    <property type="component" value="Chromosome"/>
</dbReference>
<dbReference type="Gene3D" id="3.40.50.150">
    <property type="entry name" value="Vaccinia Virus protein VP39"/>
    <property type="match status" value="1"/>
</dbReference>
<dbReference type="GO" id="GO:1904047">
    <property type="term" value="F:S-adenosyl-L-methionine binding"/>
    <property type="evidence" value="ECO:0007669"/>
    <property type="project" value="TreeGrafter"/>
</dbReference>
<dbReference type="OrthoDB" id="9805629at2"/>
<dbReference type="PANTHER" id="PTHR30481:SF4">
    <property type="entry name" value="SITE-SPECIFIC DNA-METHYLTRANSFERASE (ADENINE-SPECIFIC)"/>
    <property type="match status" value="1"/>
</dbReference>
<dbReference type="GO" id="GO:0009307">
    <property type="term" value="P:DNA restriction-modification system"/>
    <property type="evidence" value="ECO:0007669"/>
    <property type="project" value="InterPro"/>
</dbReference>
<dbReference type="GO" id="GO:0032259">
    <property type="term" value="P:methylation"/>
    <property type="evidence" value="ECO:0007669"/>
    <property type="project" value="UniProtKB-KW"/>
</dbReference>
<evidence type="ECO:0000256" key="4">
    <source>
        <dbReference type="ARBA" id="ARBA00022679"/>
    </source>
</evidence>
<keyword evidence="8" id="KW-1185">Reference proteome</keyword>
<dbReference type="GO" id="GO:0009007">
    <property type="term" value="F:site-specific DNA-methyltransferase (adenine-specific) activity"/>
    <property type="evidence" value="ECO:0007669"/>
    <property type="project" value="UniProtKB-EC"/>
</dbReference>
<dbReference type="GO" id="GO:0006298">
    <property type="term" value="P:mismatch repair"/>
    <property type="evidence" value="ECO:0007669"/>
    <property type="project" value="TreeGrafter"/>
</dbReference>
<dbReference type="REBASE" id="11826">
    <property type="entry name" value="M.SglORF1012P"/>
</dbReference>
<evidence type="ECO:0000256" key="6">
    <source>
        <dbReference type="ARBA" id="ARBA00047942"/>
    </source>
</evidence>
<dbReference type="InterPro" id="IPR023095">
    <property type="entry name" value="Ade_MeTrfase_dom_2"/>
</dbReference>
<gene>
    <name evidence="7" type="ordered locus">SG1012</name>
</gene>
<comment type="similarity">
    <text evidence="1">Belongs to the N(4)/N(6)-methyltransferase family.</text>
</comment>
<keyword evidence="3 7" id="KW-0489">Methyltransferase</keyword>
<dbReference type="PANTHER" id="PTHR30481">
    <property type="entry name" value="DNA ADENINE METHYLASE"/>
    <property type="match status" value="1"/>
</dbReference>
<evidence type="ECO:0000256" key="2">
    <source>
        <dbReference type="ARBA" id="ARBA00011900"/>
    </source>
</evidence>
<protein>
    <recommendedName>
        <fullName evidence="2">site-specific DNA-methyltransferase (adenine-specific)</fullName>
        <ecNumber evidence="2">2.1.1.72</ecNumber>
    </recommendedName>
</protein>
<reference evidence="7 8" key="1">
    <citation type="journal article" date="2006" name="Genome Res.">
        <title>Massive genome erosion and functional adaptations provide insights into the symbiotic lifestyle of Sodalis glossinidius in the tsetse host.</title>
        <authorList>
            <person name="Toh H."/>
            <person name="Weiss B.L."/>
            <person name="Perkin S.A.H."/>
            <person name="Yamashita A."/>
            <person name="Oshima K."/>
            <person name="Hattori M."/>
            <person name="Aksoy S."/>
        </authorList>
    </citation>
    <scope>NUCLEOTIDE SEQUENCE [LARGE SCALE GENOMIC DNA]</scope>
    <source>
        <strain evidence="8">morsitans</strain>
    </source>
</reference>
<dbReference type="STRING" id="343509.SG1012"/>
<evidence type="ECO:0000256" key="1">
    <source>
        <dbReference type="ARBA" id="ARBA00006594"/>
    </source>
</evidence>
<evidence type="ECO:0000256" key="3">
    <source>
        <dbReference type="ARBA" id="ARBA00022603"/>
    </source>
</evidence>
<dbReference type="KEGG" id="sgl:SG1012"/>
<dbReference type="Pfam" id="PF02086">
    <property type="entry name" value="MethyltransfD12"/>
    <property type="match status" value="1"/>
</dbReference>
<accession>Q2NU88</accession>
<dbReference type="AlphaFoldDB" id="Q2NU88"/>
<evidence type="ECO:0000313" key="8">
    <source>
        <dbReference type="Proteomes" id="UP000001932"/>
    </source>
</evidence>
<dbReference type="InterPro" id="IPR029063">
    <property type="entry name" value="SAM-dependent_MTases_sf"/>
</dbReference>
<dbReference type="SUPFAM" id="SSF53335">
    <property type="entry name" value="S-adenosyl-L-methionine-dependent methyltransferases"/>
    <property type="match status" value="1"/>
</dbReference>
<dbReference type="eggNOG" id="COG0338">
    <property type="taxonomic scope" value="Bacteria"/>
</dbReference>
<evidence type="ECO:0000256" key="5">
    <source>
        <dbReference type="ARBA" id="ARBA00022691"/>
    </source>
</evidence>
<dbReference type="GO" id="GO:0043565">
    <property type="term" value="F:sequence-specific DNA binding"/>
    <property type="evidence" value="ECO:0007669"/>
    <property type="project" value="TreeGrafter"/>
</dbReference>
<keyword evidence="4" id="KW-0808">Transferase</keyword>
<name>Q2NU88_SODGM</name>
<comment type="catalytic activity">
    <reaction evidence="6">
        <text>a 2'-deoxyadenosine in DNA + S-adenosyl-L-methionine = an N(6)-methyl-2'-deoxyadenosine in DNA + S-adenosyl-L-homocysteine + H(+)</text>
        <dbReference type="Rhea" id="RHEA:15197"/>
        <dbReference type="Rhea" id="RHEA-COMP:12418"/>
        <dbReference type="Rhea" id="RHEA-COMP:12419"/>
        <dbReference type="ChEBI" id="CHEBI:15378"/>
        <dbReference type="ChEBI" id="CHEBI:57856"/>
        <dbReference type="ChEBI" id="CHEBI:59789"/>
        <dbReference type="ChEBI" id="CHEBI:90615"/>
        <dbReference type="ChEBI" id="CHEBI:90616"/>
        <dbReference type="EC" id="2.1.1.72"/>
    </reaction>
</comment>
<dbReference type="EMBL" id="AP008232">
    <property type="protein sequence ID" value="BAE74287.1"/>
    <property type="molecule type" value="Genomic_DNA"/>
</dbReference>
<dbReference type="InterPro" id="IPR012327">
    <property type="entry name" value="MeTrfase_D12"/>
</dbReference>
<dbReference type="EC" id="2.1.1.72" evidence="2"/>
<sequence length="191" mass="22160">MREYNVSSPMIPWVGGKRRLIKQILPHFPAHQCYVEPFCGGAALFFSKSPSKEEVRNDINGELMNLYRVVKVHLEEFMRQFKWALSSRQLFEWHQQTPPHTLSDIQRAARFYYLQQLAFGGRVRGQSFGTATTSPRRFNLLRLEEQLSQAHLRLSDATSEVFAGLPQKSLTLNYCVGRQPLPEPDFRAHPR</sequence>